<sequence>MITINNTAPIENKEDWEFQRATLHISPDITDRVVWKMSFWETNGFDSRIIDIFPVYYDIDGEEGPLKEVVVSVNLKDPHLVNLELAQSGFIEVIMPGGDHHHLAMVLGLADVGIYSFDLGDLCDKNRIAFYFGVLEHLTYFGVEDIDLTMDDVYEGFHEALLLEDACVNARI</sequence>
<dbReference type="EMBL" id="SSOP01000433">
    <property type="protein sequence ID" value="KAB5588515.1"/>
    <property type="molecule type" value="Genomic_DNA"/>
</dbReference>
<evidence type="ECO:0000313" key="1">
    <source>
        <dbReference type="EMBL" id="KAB5588515.1"/>
    </source>
</evidence>
<dbReference type="Proteomes" id="UP000383932">
    <property type="component" value="Unassembled WGS sequence"/>
</dbReference>
<protein>
    <submittedName>
        <fullName evidence="1">Uncharacterized protein</fullName>
    </submittedName>
</protein>
<name>A0A5N5Q9V4_9AGAM</name>
<reference evidence="1 2" key="1">
    <citation type="journal article" date="2019" name="Fungal Biol. Biotechnol.">
        <title>Draft genome sequence of fastidious pathogen Ceratobasidium theobromae, which causes vascular-streak dieback in Theobroma cacao.</title>
        <authorList>
            <person name="Ali S.S."/>
            <person name="Asman A."/>
            <person name="Shao J."/>
            <person name="Firmansyah A.P."/>
            <person name="Susilo A.W."/>
            <person name="Rosmana A."/>
            <person name="McMahon P."/>
            <person name="Junaid M."/>
            <person name="Guest D."/>
            <person name="Kheng T.Y."/>
            <person name="Meinhardt L.W."/>
            <person name="Bailey B.A."/>
        </authorList>
    </citation>
    <scope>NUCLEOTIDE SEQUENCE [LARGE SCALE GENOMIC DNA]</scope>
    <source>
        <strain evidence="1 2">CT2</strain>
    </source>
</reference>
<proteinExistence type="predicted"/>
<evidence type="ECO:0000313" key="2">
    <source>
        <dbReference type="Proteomes" id="UP000383932"/>
    </source>
</evidence>
<accession>A0A5N5Q9V4</accession>
<gene>
    <name evidence="1" type="ORF">CTheo_8047</name>
</gene>
<keyword evidence="2" id="KW-1185">Reference proteome</keyword>
<comment type="caution">
    <text evidence="1">The sequence shown here is derived from an EMBL/GenBank/DDBJ whole genome shotgun (WGS) entry which is preliminary data.</text>
</comment>
<dbReference type="AlphaFoldDB" id="A0A5N5Q9V4"/>
<organism evidence="1 2">
    <name type="scientific">Ceratobasidium theobromae</name>
    <dbReference type="NCBI Taxonomy" id="1582974"/>
    <lineage>
        <taxon>Eukaryota</taxon>
        <taxon>Fungi</taxon>
        <taxon>Dikarya</taxon>
        <taxon>Basidiomycota</taxon>
        <taxon>Agaricomycotina</taxon>
        <taxon>Agaricomycetes</taxon>
        <taxon>Cantharellales</taxon>
        <taxon>Ceratobasidiaceae</taxon>
        <taxon>Ceratobasidium</taxon>
    </lineage>
</organism>